<dbReference type="CDD" id="cd03467">
    <property type="entry name" value="Rieske"/>
    <property type="match status" value="1"/>
</dbReference>
<comment type="cofactor">
    <cofactor evidence="6">
        <name>[2Fe-2S] cluster</name>
        <dbReference type="ChEBI" id="CHEBI:190135"/>
    </cofactor>
</comment>
<sequence>MISLEDIQTGNLSSERREFLRKSGAFAIMSMFGVSFFTSCSEDETPSGNNTNPPSGSSGITVNGNQITVDLDVATALANTGGWALVSQAKVLIVNVGSSRFNALTSICTHSGCDNNWAFGSNVFTCRCHNSRFSTDGSVLSGPALQPLRSYQTEVNGRILTVDLG</sequence>
<protein>
    <submittedName>
        <fullName evidence="8">Ubiquinol-cytochrome c reductase iron-sulfur subunit</fullName>
    </submittedName>
</protein>
<organism evidence="8 9">
    <name type="scientific">Shivajiella indica</name>
    <dbReference type="NCBI Taxonomy" id="872115"/>
    <lineage>
        <taxon>Bacteria</taxon>
        <taxon>Pseudomonadati</taxon>
        <taxon>Bacteroidota</taxon>
        <taxon>Cytophagia</taxon>
        <taxon>Cytophagales</taxon>
        <taxon>Cyclobacteriaceae</taxon>
        <taxon>Shivajiella</taxon>
    </lineage>
</organism>
<dbReference type="InterPro" id="IPR017941">
    <property type="entry name" value="Rieske_2Fe-2S"/>
</dbReference>
<dbReference type="Pfam" id="PF00355">
    <property type="entry name" value="Rieske"/>
    <property type="match status" value="1"/>
</dbReference>
<keyword evidence="5" id="KW-1015">Disulfide bond</keyword>
<dbReference type="InterPro" id="IPR014349">
    <property type="entry name" value="Rieske_Fe-S_prot"/>
</dbReference>
<evidence type="ECO:0000256" key="5">
    <source>
        <dbReference type="ARBA" id="ARBA00023157"/>
    </source>
</evidence>
<dbReference type="EMBL" id="JBHUIV010000010">
    <property type="protein sequence ID" value="MFD2201134.1"/>
    <property type="molecule type" value="Genomic_DNA"/>
</dbReference>
<evidence type="ECO:0000256" key="2">
    <source>
        <dbReference type="ARBA" id="ARBA00022723"/>
    </source>
</evidence>
<dbReference type="Gene3D" id="2.102.10.10">
    <property type="entry name" value="Rieske [2Fe-2S] iron-sulphur domain"/>
    <property type="match status" value="1"/>
</dbReference>
<dbReference type="InterPro" id="IPR036922">
    <property type="entry name" value="Rieske_2Fe-2S_sf"/>
</dbReference>
<evidence type="ECO:0000256" key="3">
    <source>
        <dbReference type="ARBA" id="ARBA00023004"/>
    </source>
</evidence>
<evidence type="ECO:0000313" key="9">
    <source>
        <dbReference type="Proteomes" id="UP001597414"/>
    </source>
</evidence>
<evidence type="ECO:0000256" key="4">
    <source>
        <dbReference type="ARBA" id="ARBA00023014"/>
    </source>
</evidence>
<reference evidence="9" key="1">
    <citation type="journal article" date="2019" name="Int. J. Syst. Evol. Microbiol.">
        <title>The Global Catalogue of Microorganisms (GCM) 10K type strain sequencing project: providing services to taxonomists for standard genome sequencing and annotation.</title>
        <authorList>
            <consortium name="The Broad Institute Genomics Platform"/>
            <consortium name="The Broad Institute Genome Sequencing Center for Infectious Disease"/>
            <person name="Wu L."/>
            <person name="Ma J."/>
        </authorList>
    </citation>
    <scope>NUCLEOTIDE SEQUENCE [LARGE SCALE GENOMIC DNA]</scope>
    <source>
        <strain evidence="9">KCTC 19812</strain>
    </source>
</reference>
<dbReference type="RefSeq" id="WP_380801037.1">
    <property type="nucleotide sequence ID" value="NZ_JBHUIV010000010.1"/>
</dbReference>
<evidence type="ECO:0000259" key="7">
    <source>
        <dbReference type="PROSITE" id="PS51296"/>
    </source>
</evidence>
<dbReference type="Proteomes" id="UP001597414">
    <property type="component" value="Unassembled WGS sequence"/>
</dbReference>
<comment type="caution">
    <text evidence="8">The sequence shown here is derived from an EMBL/GenBank/DDBJ whole genome shotgun (WGS) entry which is preliminary data.</text>
</comment>
<dbReference type="PRINTS" id="PR00162">
    <property type="entry name" value="RIESKE"/>
</dbReference>
<keyword evidence="4" id="KW-0411">Iron-sulfur</keyword>
<feature type="domain" description="Rieske" evidence="7">
    <location>
        <begin position="90"/>
        <end position="162"/>
    </location>
</feature>
<dbReference type="SUPFAM" id="SSF50022">
    <property type="entry name" value="ISP domain"/>
    <property type="match status" value="1"/>
</dbReference>
<accession>A0ABW5B7A5</accession>
<evidence type="ECO:0000256" key="1">
    <source>
        <dbReference type="ARBA" id="ARBA00022714"/>
    </source>
</evidence>
<name>A0ABW5B7A5_9BACT</name>
<keyword evidence="2" id="KW-0479">Metal-binding</keyword>
<keyword evidence="1" id="KW-0001">2Fe-2S</keyword>
<evidence type="ECO:0000313" key="8">
    <source>
        <dbReference type="EMBL" id="MFD2201134.1"/>
    </source>
</evidence>
<keyword evidence="9" id="KW-1185">Reference proteome</keyword>
<proteinExistence type="predicted"/>
<dbReference type="PROSITE" id="PS51296">
    <property type="entry name" value="RIESKE"/>
    <property type="match status" value="1"/>
</dbReference>
<evidence type="ECO:0000256" key="6">
    <source>
        <dbReference type="ARBA" id="ARBA00034078"/>
    </source>
</evidence>
<dbReference type="InterPro" id="IPR005805">
    <property type="entry name" value="Rieske_Fe-S_prot_C"/>
</dbReference>
<keyword evidence="3" id="KW-0408">Iron</keyword>
<gene>
    <name evidence="8" type="ORF">ACFSKV_06125</name>
</gene>
<dbReference type="PANTHER" id="PTHR10134">
    <property type="entry name" value="CYTOCHROME B-C1 COMPLEX SUBUNIT RIESKE, MITOCHONDRIAL"/>
    <property type="match status" value="1"/>
</dbReference>